<feature type="signal peptide" evidence="7">
    <location>
        <begin position="1"/>
        <end position="23"/>
    </location>
</feature>
<keyword evidence="2 7" id="KW-0732">Signal</keyword>
<evidence type="ECO:0000256" key="6">
    <source>
        <dbReference type="SAM" id="MobiDB-lite"/>
    </source>
</evidence>
<organism evidence="9 10">
    <name type="scientific">Orchesella cincta</name>
    <name type="common">Springtail</name>
    <name type="synonym">Podura cincta</name>
    <dbReference type="NCBI Taxonomy" id="48709"/>
    <lineage>
        <taxon>Eukaryota</taxon>
        <taxon>Metazoa</taxon>
        <taxon>Ecdysozoa</taxon>
        <taxon>Arthropoda</taxon>
        <taxon>Hexapoda</taxon>
        <taxon>Collembola</taxon>
        <taxon>Entomobryomorpha</taxon>
        <taxon>Entomobryoidea</taxon>
        <taxon>Orchesellidae</taxon>
        <taxon>Orchesellinae</taxon>
        <taxon>Orchesella</taxon>
    </lineage>
</organism>
<dbReference type="InterPro" id="IPR036508">
    <property type="entry name" value="Chitin-bd_dom_sf"/>
</dbReference>
<protein>
    <submittedName>
        <fullName evidence="9">Chondroitin proteoglycan 1</fullName>
    </submittedName>
</protein>
<gene>
    <name evidence="9" type="ORF">Ocin01_05919</name>
</gene>
<name>A0A1D2N6B9_ORCCI</name>
<evidence type="ECO:0000313" key="9">
    <source>
        <dbReference type="EMBL" id="ODN00772.1"/>
    </source>
</evidence>
<dbReference type="SUPFAM" id="SSF57625">
    <property type="entry name" value="Invertebrate chitin-binding proteins"/>
    <property type="match status" value="2"/>
</dbReference>
<keyword evidence="3" id="KW-0677">Repeat</keyword>
<dbReference type="Gene3D" id="2.170.140.10">
    <property type="entry name" value="Chitin binding domain"/>
    <property type="match status" value="2"/>
</dbReference>
<dbReference type="GO" id="GO:0008061">
    <property type="term" value="F:chitin binding"/>
    <property type="evidence" value="ECO:0007669"/>
    <property type="project" value="UniProtKB-KW"/>
</dbReference>
<feature type="domain" description="Chitin-binding type-2" evidence="8">
    <location>
        <begin position="33"/>
        <end position="90"/>
    </location>
</feature>
<comment type="caution">
    <text evidence="9">The sequence shown here is derived from an EMBL/GenBank/DDBJ whole genome shotgun (WGS) entry which is preliminary data.</text>
</comment>
<keyword evidence="5" id="KW-0325">Glycoprotein</keyword>
<dbReference type="STRING" id="48709.A0A1D2N6B9"/>
<dbReference type="PANTHER" id="PTHR23301">
    <property type="entry name" value="CHITIN BINDING PERITROPHIN-A"/>
    <property type="match status" value="1"/>
</dbReference>
<reference evidence="9 10" key="1">
    <citation type="journal article" date="2016" name="Genome Biol. Evol.">
        <title>Gene Family Evolution Reflects Adaptation to Soil Environmental Stressors in the Genome of the Collembolan Orchesella cincta.</title>
        <authorList>
            <person name="Faddeeva-Vakhrusheva A."/>
            <person name="Derks M.F."/>
            <person name="Anvar S.Y."/>
            <person name="Agamennone V."/>
            <person name="Suring W."/>
            <person name="Smit S."/>
            <person name="van Straalen N.M."/>
            <person name="Roelofs D."/>
        </authorList>
    </citation>
    <scope>NUCLEOTIDE SEQUENCE [LARGE SCALE GENOMIC DNA]</scope>
    <source>
        <tissue evidence="9">Mixed pool</tissue>
    </source>
</reference>
<evidence type="ECO:0000256" key="1">
    <source>
        <dbReference type="ARBA" id="ARBA00022669"/>
    </source>
</evidence>
<dbReference type="Pfam" id="PF01607">
    <property type="entry name" value="CBM_14"/>
    <property type="match status" value="2"/>
</dbReference>
<dbReference type="AlphaFoldDB" id="A0A1D2N6B9"/>
<dbReference type="EMBL" id="LJIJ01000187">
    <property type="protein sequence ID" value="ODN00772.1"/>
    <property type="molecule type" value="Genomic_DNA"/>
</dbReference>
<feature type="region of interest" description="Disordered" evidence="6">
    <location>
        <begin position="90"/>
        <end position="181"/>
    </location>
</feature>
<feature type="domain" description="Chitin-binding type-2" evidence="8">
    <location>
        <begin position="175"/>
        <end position="231"/>
    </location>
</feature>
<feature type="chain" id="PRO_5008905104" evidence="7">
    <location>
        <begin position="24"/>
        <end position="231"/>
    </location>
</feature>
<proteinExistence type="predicted"/>
<dbReference type="GO" id="GO:0005576">
    <property type="term" value="C:extracellular region"/>
    <property type="evidence" value="ECO:0007669"/>
    <property type="project" value="InterPro"/>
</dbReference>
<dbReference type="InterPro" id="IPR051940">
    <property type="entry name" value="Chitin_bind-dev_reg"/>
</dbReference>
<evidence type="ECO:0000256" key="4">
    <source>
        <dbReference type="ARBA" id="ARBA00023157"/>
    </source>
</evidence>
<dbReference type="PANTHER" id="PTHR23301:SF0">
    <property type="entry name" value="CHITIN-BINDING TYPE-2 DOMAIN-CONTAINING PROTEIN-RELATED"/>
    <property type="match status" value="1"/>
</dbReference>
<evidence type="ECO:0000259" key="8">
    <source>
        <dbReference type="PROSITE" id="PS50940"/>
    </source>
</evidence>
<evidence type="ECO:0000313" key="10">
    <source>
        <dbReference type="Proteomes" id="UP000094527"/>
    </source>
</evidence>
<dbReference type="OrthoDB" id="6020543at2759"/>
<evidence type="ECO:0000256" key="7">
    <source>
        <dbReference type="SAM" id="SignalP"/>
    </source>
</evidence>
<dbReference type="InterPro" id="IPR002557">
    <property type="entry name" value="Chitin-bd_dom"/>
</dbReference>
<dbReference type="OMA" id="ADESECC"/>
<feature type="compositionally biased region" description="Low complexity" evidence="6">
    <location>
        <begin position="90"/>
        <end position="171"/>
    </location>
</feature>
<evidence type="ECO:0000256" key="2">
    <source>
        <dbReference type="ARBA" id="ARBA00022729"/>
    </source>
</evidence>
<dbReference type="PROSITE" id="PS50940">
    <property type="entry name" value="CHIT_BIND_II"/>
    <property type="match status" value="2"/>
</dbReference>
<keyword evidence="1" id="KW-0147">Chitin-binding</keyword>
<keyword evidence="4" id="KW-1015">Disulfide bond</keyword>
<keyword evidence="10" id="KW-1185">Reference proteome</keyword>
<dbReference type="SMART" id="SM00494">
    <property type="entry name" value="ChtBD2"/>
    <property type="match status" value="2"/>
</dbReference>
<sequence length="231" mass="24481">MNGYKTIFVVAAVVLCTLHVADSFSYERVNSDYNPCPGNFSGLLPNPEDCKSFYICDNGFPGLFPCPANLCFNPSVDACDHCAVVPGCEPGSSTRPPTNPTTSQAPTTTEPPNNSSEPSSEGTTTTQAPTTSSSVTTTTEAPTTTSEASTTTTQGTTPEPTTTTTQRTTTSNGEDLPCPSDPYIYQPYPGDCNMFYYCQDGVNTGVYKCGSGLWFNVQLQACVVPWGASCE</sequence>
<accession>A0A1D2N6B9</accession>
<evidence type="ECO:0000256" key="5">
    <source>
        <dbReference type="ARBA" id="ARBA00023180"/>
    </source>
</evidence>
<evidence type="ECO:0000256" key="3">
    <source>
        <dbReference type="ARBA" id="ARBA00022737"/>
    </source>
</evidence>
<dbReference type="Proteomes" id="UP000094527">
    <property type="component" value="Unassembled WGS sequence"/>
</dbReference>